<evidence type="ECO:0000256" key="1">
    <source>
        <dbReference type="ARBA" id="ARBA00010751"/>
    </source>
</evidence>
<evidence type="ECO:0000256" key="2">
    <source>
        <dbReference type="HAMAP-Rule" id="MF_00338"/>
    </source>
</evidence>
<dbReference type="PANTHER" id="PTHR34068">
    <property type="entry name" value="UPF0145 PROTEIN YBJQ"/>
    <property type="match status" value="1"/>
</dbReference>
<dbReference type="InterPro" id="IPR035439">
    <property type="entry name" value="UPF0145_dom_sf"/>
</dbReference>
<dbReference type="RefSeq" id="WP_377823048.1">
    <property type="nucleotide sequence ID" value="NZ_JBHSWJ010000002.1"/>
</dbReference>
<organism evidence="3 4">
    <name type="scientific">Branchiibius cervicis</name>
    <dbReference type="NCBI Taxonomy" id="908252"/>
    <lineage>
        <taxon>Bacteria</taxon>
        <taxon>Bacillati</taxon>
        <taxon>Actinomycetota</taxon>
        <taxon>Actinomycetes</taxon>
        <taxon>Micrococcales</taxon>
        <taxon>Dermacoccaceae</taxon>
        <taxon>Branchiibius</taxon>
    </lineage>
</organism>
<proteinExistence type="inferred from homology"/>
<name>A0ABW2ATU2_9MICO</name>
<accession>A0ABW2ATU2</accession>
<comment type="similarity">
    <text evidence="1 2">Belongs to the UPF0145 family.</text>
</comment>
<keyword evidence="4" id="KW-1185">Reference proteome</keyword>
<sequence>MSTTFDVPGYRIARPLGLVWGTLVRSVGFAKGLTGGFKSLRAGEVTEYTDVVNTARGHAVERLTEHARSMGANAVVGVRFESSEVADGLAEILAYGTAVILEPEQSGQ</sequence>
<dbReference type="Gene3D" id="3.30.110.70">
    <property type="entry name" value="Hypothetical protein apc22750. Chain B"/>
    <property type="match status" value="1"/>
</dbReference>
<dbReference type="HAMAP" id="MF_00338">
    <property type="entry name" value="UPF0145"/>
    <property type="match status" value="1"/>
</dbReference>
<dbReference type="EMBL" id="JBHSWJ010000002">
    <property type="protein sequence ID" value="MFC6714551.1"/>
    <property type="molecule type" value="Genomic_DNA"/>
</dbReference>
<dbReference type="InterPro" id="IPR002765">
    <property type="entry name" value="UPF0145_YbjQ-like"/>
</dbReference>
<gene>
    <name evidence="3" type="ORF">ACFQBT_12285</name>
</gene>
<evidence type="ECO:0000313" key="3">
    <source>
        <dbReference type="EMBL" id="MFC6714551.1"/>
    </source>
</evidence>
<protein>
    <recommendedName>
        <fullName evidence="2">UPF0145 protein ACFQBT_12285</fullName>
    </recommendedName>
</protein>
<dbReference type="Pfam" id="PF01906">
    <property type="entry name" value="YbjQ_1"/>
    <property type="match status" value="1"/>
</dbReference>
<reference evidence="4" key="1">
    <citation type="journal article" date="2019" name="Int. J. Syst. Evol. Microbiol.">
        <title>The Global Catalogue of Microorganisms (GCM) 10K type strain sequencing project: providing services to taxonomists for standard genome sequencing and annotation.</title>
        <authorList>
            <consortium name="The Broad Institute Genomics Platform"/>
            <consortium name="The Broad Institute Genome Sequencing Center for Infectious Disease"/>
            <person name="Wu L."/>
            <person name="Ma J."/>
        </authorList>
    </citation>
    <scope>NUCLEOTIDE SEQUENCE [LARGE SCALE GENOMIC DNA]</scope>
    <source>
        <strain evidence="4">NBRC 106593</strain>
    </source>
</reference>
<dbReference type="PANTHER" id="PTHR34068:SF2">
    <property type="entry name" value="UPF0145 PROTEIN SCO3412"/>
    <property type="match status" value="1"/>
</dbReference>
<dbReference type="SUPFAM" id="SSF117782">
    <property type="entry name" value="YbjQ-like"/>
    <property type="match status" value="1"/>
</dbReference>
<comment type="caution">
    <text evidence="3">The sequence shown here is derived from an EMBL/GenBank/DDBJ whole genome shotgun (WGS) entry which is preliminary data.</text>
</comment>
<evidence type="ECO:0000313" key="4">
    <source>
        <dbReference type="Proteomes" id="UP001596356"/>
    </source>
</evidence>
<dbReference type="Proteomes" id="UP001596356">
    <property type="component" value="Unassembled WGS sequence"/>
</dbReference>